<evidence type="ECO:0000313" key="1">
    <source>
        <dbReference type="EMBL" id="EAY28768.1"/>
    </source>
</evidence>
<dbReference type="EMBL" id="AAWS01000014">
    <property type="protein sequence ID" value="EAY28768.1"/>
    <property type="molecule type" value="Genomic_DNA"/>
</dbReference>
<gene>
    <name evidence="1" type="ORF">M23134_07866</name>
</gene>
<sequence>MIFRLDTSLFLAFGRASCSHRFLPVALLWAQKIASSQNKTSTSRIAI</sequence>
<accession>A1ZLL4</accession>
<keyword evidence="2" id="KW-1185">Reference proteome</keyword>
<evidence type="ECO:0000313" key="2">
    <source>
        <dbReference type="Proteomes" id="UP000004095"/>
    </source>
</evidence>
<organism evidence="1 2">
    <name type="scientific">Microscilla marina ATCC 23134</name>
    <dbReference type="NCBI Taxonomy" id="313606"/>
    <lineage>
        <taxon>Bacteria</taxon>
        <taxon>Pseudomonadati</taxon>
        <taxon>Bacteroidota</taxon>
        <taxon>Cytophagia</taxon>
        <taxon>Cytophagales</taxon>
        <taxon>Microscillaceae</taxon>
        <taxon>Microscilla</taxon>
    </lineage>
</organism>
<dbReference type="AlphaFoldDB" id="A1ZLL4"/>
<reference evidence="1 2" key="1">
    <citation type="submission" date="2007-01" db="EMBL/GenBank/DDBJ databases">
        <authorList>
            <person name="Haygood M."/>
            <person name="Podell S."/>
            <person name="Anderson C."/>
            <person name="Hopkinson B."/>
            <person name="Roe K."/>
            <person name="Barbeau K."/>
            <person name="Gaasterland T."/>
            <person name="Ferriera S."/>
            <person name="Johnson J."/>
            <person name="Kravitz S."/>
            <person name="Beeson K."/>
            <person name="Sutton G."/>
            <person name="Rogers Y.-H."/>
            <person name="Friedman R."/>
            <person name="Frazier M."/>
            <person name="Venter J.C."/>
        </authorList>
    </citation>
    <scope>NUCLEOTIDE SEQUENCE [LARGE SCALE GENOMIC DNA]</scope>
    <source>
        <strain evidence="1 2">ATCC 23134</strain>
    </source>
</reference>
<dbReference type="Proteomes" id="UP000004095">
    <property type="component" value="Unassembled WGS sequence"/>
</dbReference>
<protein>
    <submittedName>
        <fullName evidence="1">Uncharacterized protein</fullName>
    </submittedName>
</protein>
<comment type="caution">
    <text evidence="1">The sequence shown here is derived from an EMBL/GenBank/DDBJ whole genome shotgun (WGS) entry which is preliminary data.</text>
</comment>
<name>A1ZLL4_MICM2</name>
<proteinExistence type="predicted"/>